<dbReference type="AlphaFoldDB" id="A0A0A2MWL8"/>
<evidence type="ECO:0000313" key="1">
    <source>
        <dbReference type="EMBL" id="KGO96011.1"/>
    </source>
</evidence>
<name>A0A0A2MWL8_9FLAO</name>
<dbReference type="Gene3D" id="3.10.20.310">
    <property type="entry name" value="membrane protein fhac"/>
    <property type="match status" value="1"/>
</dbReference>
<sequence>MFQILKHRDFIWLLFFCCQVVTAQDKPSSKDSTRVYQEIEEYSNKNKLTKFVHKLLFKPTRAKKRAQKTQKKRYLIQKSFDEYEGKIIRNINIETLDPFGYSIDDENRKPETGAERFGNSLHAKTKKLTIRNILLIKKNAPLDSLVAKESERLIRRQRYTRSVIIKPVPIPNSTDSVDISVRVLDSWSLVPKGSISSSKVRLGFADRNFFGLGHQLQMDYTELFADKHNAYNVIYTIPSVRNTYINTTFLYNKDLGDNTVKSVKIERVFFSPFTRFAGGVLFENRFLKDSLPDLNNNFSTQNFNSKVQSYWFGHAFTIFKGKSEDYRTSNFVTTLGFTNVSFSESPTKIYDPTNFISSEKLYLASLGINTRKYAEDKYLFSYGIIEDVPLGKVYSITGGFQDKNNQWRNYFSGRFAYSDYYRFGYLGLDFEWGSFFNNGKTEETVFRIDGNYFTNLLSLGNWKIRQFIKPKLVLGNNRAPTIEDRVNFSDEIGFSGINSPLIHGTNKLAMAFQTQTYAPGNWYGFHFNPFFNMTFGLLGNETDSFFNDKLYSKFSLGLLINNNYFTFESFQISFSYYPSIPFEATNAFKTASFRNTDIALPDFQIGQPTIVPYN</sequence>
<keyword evidence="2" id="KW-1185">Reference proteome</keyword>
<organism evidence="1 2">
    <name type="scientific">Flavobacterium enshiense DK69</name>
    <dbReference type="NCBI Taxonomy" id="1107311"/>
    <lineage>
        <taxon>Bacteria</taxon>
        <taxon>Pseudomonadati</taxon>
        <taxon>Bacteroidota</taxon>
        <taxon>Flavobacteriia</taxon>
        <taxon>Flavobacteriales</taxon>
        <taxon>Flavobacteriaceae</taxon>
        <taxon>Flavobacterium</taxon>
    </lineage>
</organism>
<comment type="caution">
    <text evidence="1">The sequence shown here is derived from an EMBL/GenBank/DDBJ whole genome shotgun (WGS) entry which is preliminary data.</text>
</comment>
<dbReference type="STRING" id="1107311.Q767_07025"/>
<protein>
    <recommendedName>
        <fullName evidence="3">Outer membrane protein/protective antigen OMA87</fullName>
    </recommendedName>
</protein>
<evidence type="ECO:0000313" key="2">
    <source>
        <dbReference type="Proteomes" id="UP000030149"/>
    </source>
</evidence>
<dbReference type="PATRIC" id="fig|1107311.5.peg.2604"/>
<evidence type="ECO:0008006" key="3">
    <source>
        <dbReference type="Google" id="ProtNLM"/>
    </source>
</evidence>
<gene>
    <name evidence="1" type="ORF">Q767_07025</name>
</gene>
<accession>A0A0A2MWL8</accession>
<proteinExistence type="predicted"/>
<dbReference type="EMBL" id="JRLZ01000005">
    <property type="protein sequence ID" value="KGO96011.1"/>
    <property type="molecule type" value="Genomic_DNA"/>
</dbReference>
<reference evidence="2" key="1">
    <citation type="submission" date="2013-09" db="EMBL/GenBank/DDBJ databases">
        <authorList>
            <person name="Zeng Z."/>
            <person name="Chen C."/>
        </authorList>
    </citation>
    <scope>NUCLEOTIDE SEQUENCE [LARGE SCALE GENOMIC DNA]</scope>
    <source>
        <strain evidence="2">DK69</strain>
    </source>
</reference>
<dbReference type="eggNOG" id="COG4775">
    <property type="taxonomic scope" value="Bacteria"/>
</dbReference>
<dbReference type="Proteomes" id="UP000030149">
    <property type="component" value="Unassembled WGS sequence"/>
</dbReference>
<reference evidence="1 2" key="2">
    <citation type="journal article" date="2015" name="Stand. Genomic Sci.">
        <title>High quality draft genomic sequence of Flavobacterium enshiense DK69(T) and comparison among Flavobacterium genomes.</title>
        <authorList>
            <person name="Zeng Z."/>
            <person name="Chen C."/>
            <person name="Du H."/>
            <person name="Wang G."/>
            <person name="Li M."/>
        </authorList>
    </citation>
    <scope>NUCLEOTIDE SEQUENCE [LARGE SCALE GENOMIC DNA]</scope>
    <source>
        <strain evidence="1 2">DK69</strain>
    </source>
</reference>